<keyword evidence="1" id="KW-0812">Transmembrane</keyword>
<keyword evidence="3" id="KW-1185">Reference proteome</keyword>
<protein>
    <submittedName>
        <fullName evidence="2">Uncharacterized protein</fullName>
    </submittedName>
</protein>
<proteinExistence type="predicted"/>
<gene>
    <name evidence="2" type="ORF">Dfulv_02790</name>
</gene>
<evidence type="ECO:0000256" key="1">
    <source>
        <dbReference type="SAM" id="Phobius"/>
    </source>
</evidence>
<sequence length="47" mass="5292">MAMLVVNLVDALRHPDRWSGFVAMLSVVALVTGVMSLVFHALRQKRR</sequence>
<keyword evidence="1" id="KW-0472">Membrane</keyword>
<keyword evidence="1" id="KW-1133">Transmembrane helix</keyword>
<dbReference type="RefSeq" id="WP_259861028.1">
    <property type="nucleotide sequence ID" value="NZ_BAAAST010000066.1"/>
</dbReference>
<reference evidence="2" key="1">
    <citation type="submission" date="2021-04" db="EMBL/GenBank/DDBJ databases">
        <authorList>
            <person name="Hartkoorn R.C."/>
            <person name="Beaudoing E."/>
            <person name="Hot D."/>
        </authorList>
    </citation>
    <scope>NUCLEOTIDE SEQUENCE</scope>
    <source>
        <strain evidence="2">NRRL B-16292</strain>
    </source>
</reference>
<evidence type="ECO:0000313" key="3">
    <source>
        <dbReference type="Proteomes" id="UP001059617"/>
    </source>
</evidence>
<name>A0ABY5W3E5_9ACTN</name>
<feature type="transmembrane region" description="Helical" evidence="1">
    <location>
        <begin position="20"/>
        <end position="42"/>
    </location>
</feature>
<evidence type="ECO:0000313" key="2">
    <source>
        <dbReference type="EMBL" id="UWP83248.1"/>
    </source>
</evidence>
<organism evidence="2 3">
    <name type="scientific">Dactylosporangium fulvum</name>
    <dbReference type="NCBI Taxonomy" id="53359"/>
    <lineage>
        <taxon>Bacteria</taxon>
        <taxon>Bacillati</taxon>
        <taxon>Actinomycetota</taxon>
        <taxon>Actinomycetes</taxon>
        <taxon>Micromonosporales</taxon>
        <taxon>Micromonosporaceae</taxon>
        <taxon>Dactylosporangium</taxon>
    </lineage>
</organism>
<accession>A0ABY5W3E5</accession>
<dbReference type="EMBL" id="CP073720">
    <property type="protein sequence ID" value="UWP83248.1"/>
    <property type="molecule type" value="Genomic_DNA"/>
</dbReference>
<dbReference type="Proteomes" id="UP001059617">
    <property type="component" value="Chromosome"/>
</dbReference>
<reference evidence="2" key="2">
    <citation type="submission" date="2022-09" db="EMBL/GenBank/DDBJ databases">
        <title>Biosynthetic gene clusters of Dactylosporangioum fulvum.</title>
        <authorList>
            <person name="Caradec T."/>
        </authorList>
    </citation>
    <scope>NUCLEOTIDE SEQUENCE</scope>
    <source>
        <strain evidence="2">NRRL B-16292</strain>
    </source>
</reference>